<evidence type="ECO:0000313" key="1">
    <source>
        <dbReference type="EMBL" id="KAJ8638461.1"/>
    </source>
</evidence>
<gene>
    <name evidence="1" type="ORF">MRB53_012728</name>
</gene>
<sequence length="93" mass="10472">MSCREREDDGGARWIRAGGSGRCVQRGDMERDGSRAEALREMKRLDGEAREEGALFAPSFVCCNREEELETAERRLRVAVDVREVQAAKSRLA</sequence>
<proteinExistence type="predicted"/>
<organism evidence="1 2">
    <name type="scientific">Persea americana</name>
    <name type="common">Avocado</name>
    <dbReference type="NCBI Taxonomy" id="3435"/>
    <lineage>
        <taxon>Eukaryota</taxon>
        <taxon>Viridiplantae</taxon>
        <taxon>Streptophyta</taxon>
        <taxon>Embryophyta</taxon>
        <taxon>Tracheophyta</taxon>
        <taxon>Spermatophyta</taxon>
        <taxon>Magnoliopsida</taxon>
        <taxon>Magnoliidae</taxon>
        <taxon>Laurales</taxon>
        <taxon>Lauraceae</taxon>
        <taxon>Persea</taxon>
    </lineage>
</organism>
<comment type="caution">
    <text evidence="1">The sequence shown here is derived from an EMBL/GenBank/DDBJ whole genome shotgun (WGS) entry which is preliminary data.</text>
</comment>
<protein>
    <submittedName>
        <fullName evidence="1">Uncharacterized protein</fullName>
    </submittedName>
</protein>
<dbReference type="Proteomes" id="UP001234297">
    <property type="component" value="Chromosome 3"/>
</dbReference>
<evidence type="ECO:0000313" key="2">
    <source>
        <dbReference type="Proteomes" id="UP001234297"/>
    </source>
</evidence>
<accession>A0ACC2LYL5</accession>
<reference evidence="1 2" key="1">
    <citation type="journal article" date="2022" name="Hortic Res">
        <title>A haplotype resolved chromosomal level avocado genome allows analysis of novel avocado genes.</title>
        <authorList>
            <person name="Nath O."/>
            <person name="Fletcher S.J."/>
            <person name="Hayward A."/>
            <person name="Shaw L.M."/>
            <person name="Masouleh A.K."/>
            <person name="Furtado A."/>
            <person name="Henry R.J."/>
            <person name="Mitter N."/>
        </authorList>
    </citation>
    <scope>NUCLEOTIDE SEQUENCE [LARGE SCALE GENOMIC DNA]</scope>
    <source>
        <strain evidence="2">cv. Hass</strain>
    </source>
</reference>
<name>A0ACC2LYL5_PERAE</name>
<dbReference type="EMBL" id="CM056811">
    <property type="protein sequence ID" value="KAJ8638461.1"/>
    <property type="molecule type" value="Genomic_DNA"/>
</dbReference>
<keyword evidence="2" id="KW-1185">Reference proteome</keyword>